<name>A0A8J8T0C4_HALGN</name>
<reference evidence="1" key="1">
    <citation type="submission" date="2019-06" db="EMBL/GenBank/DDBJ databases">
        <authorList>
            <person name="Zheng W."/>
        </authorList>
    </citation>
    <scope>NUCLEOTIDE SEQUENCE</scope>
    <source>
        <strain evidence="1">QDHG01</strain>
    </source>
</reference>
<dbReference type="Gene3D" id="3.30.2140.10">
    <property type="entry name" value="Arylamine N-acetyltransferase"/>
    <property type="match status" value="1"/>
</dbReference>
<accession>A0A8J8T0C4</accession>
<proteinExistence type="predicted"/>
<dbReference type="AlphaFoldDB" id="A0A8J8T0C4"/>
<evidence type="ECO:0000313" key="1">
    <source>
        <dbReference type="EMBL" id="TNV77225.1"/>
    </source>
</evidence>
<dbReference type="EMBL" id="RRYP01012273">
    <property type="protein sequence ID" value="TNV77225.1"/>
    <property type="molecule type" value="Genomic_DNA"/>
</dbReference>
<evidence type="ECO:0000313" key="2">
    <source>
        <dbReference type="Proteomes" id="UP000785679"/>
    </source>
</evidence>
<organism evidence="1 2">
    <name type="scientific">Halteria grandinella</name>
    <dbReference type="NCBI Taxonomy" id="5974"/>
    <lineage>
        <taxon>Eukaryota</taxon>
        <taxon>Sar</taxon>
        <taxon>Alveolata</taxon>
        <taxon>Ciliophora</taxon>
        <taxon>Intramacronucleata</taxon>
        <taxon>Spirotrichea</taxon>
        <taxon>Stichotrichia</taxon>
        <taxon>Sporadotrichida</taxon>
        <taxon>Halteriidae</taxon>
        <taxon>Halteria</taxon>
    </lineage>
</organism>
<keyword evidence="2" id="KW-1185">Reference proteome</keyword>
<dbReference type="OrthoDB" id="3349226at2759"/>
<comment type="caution">
    <text evidence="1">The sequence shown here is derived from an EMBL/GenBank/DDBJ whole genome shotgun (WGS) entry which is preliminary data.</text>
</comment>
<gene>
    <name evidence="1" type="ORF">FGO68_gene2599</name>
</gene>
<dbReference type="Proteomes" id="UP000785679">
    <property type="component" value="Unassembled WGS sequence"/>
</dbReference>
<sequence length="192" mass="22540">MEKKESFQISQAQLDEIFAKMGIPLGFQFTPTKEALYMITNQFYLAFKYTSLDLHIKGRKPISQDLVDLVDRMCTQDLGAMWRRRNGTQLTLQHTLSSMLSLMDYLILLIQVLDFSLLGIPLYLTPKKTFPSDNNNGEFSIYYNFQRPIVKSSVADIENAYKRLFTWDKHLRIRDSRYYQVKRTLDGLVEKM</sequence>
<protein>
    <submittedName>
        <fullName evidence="1">Uncharacterized protein</fullName>
    </submittedName>
</protein>